<evidence type="ECO:0008006" key="3">
    <source>
        <dbReference type="Google" id="ProtNLM"/>
    </source>
</evidence>
<dbReference type="AlphaFoldDB" id="A0A514EFN5"/>
<keyword evidence="2" id="KW-1185">Reference proteome</keyword>
<evidence type="ECO:0000313" key="2">
    <source>
        <dbReference type="Proteomes" id="UP000319349"/>
    </source>
</evidence>
<reference evidence="1 2" key="1">
    <citation type="submission" date="2019-03" db="EMBL/GenBank/DDBJ databases">
        <title>Tal1 in Xanthomonas translucens pv. cerealis Contributes to Virulence in Bacterial Leaf Streak of Wheat.</title>
        <authorList>
            <person name="Shah S.M.A."/>
            <person name="Haq F."/>
            <person name="Ma W."/>
            <person name="Xu X."/>
            <person name="Wang S."/>
            <person name="Xu Z."/>
            <person name="Zou L."/>
            <person name="Zhu B."/>
            <person name="Chen G."/>
        </authorList>
    </citation>
    <scope>NUCLEOTIDE SEQUENCE [LARGE SCALE GENOMIC DNA]</scope>
    <source>
        <strain evidence="1 2">01</strain>
    </source>
</reference>
<dbReference type="CDD" id="cd00085">
    <property type="entry name" value="HNHc"/>
    <property type="match status" value="1"/>
</dbReference>
<dbReference type="Proteomes" id="UP000319349">
    <property type="component" value="Chromosome"/>
</dbReference>
<accession>A0A514EFN5</accession>
<gene>
    <name evidence="1" type="ORF">E4A48_15105</name>
</gene>
<dbReference type="RefSeq" id="WP_142742702.1">
    <property type="nucleotide sequence ID" value="NZ_CP038228.1"/>
</dbReference>
<name>A0A514EFN5_9XANT</name>
<organism evidence="1 2">
    <name type="scientific">Xanthomonas cerealis pv. cerealis</name>
    <dbReference type="NCBI Taxonomy" id="152263"/>
    <lineage>
        <taxon>Bacteria</taxon>
        <taxon>Pseudomonadati</taxon>
        <taxon>Pseudomonadota</taxon>
        <taxon>Gammaproteobacteria</taxon>
        <taxon>Lysobacterales</taxon>
        <taxon>Lysobacteraceae</taxon>
        <taxon>Xanthomonas</taxon>
        <taxon>Xanthomonas translucens group</taxon>
        <taxon>Xanthomonas cerealis</taxon>
    </lineage>
</organism>
<sequence length="286" mass="32133">MRQVDIYSKTFSDVYKSCVAGVSDLVKAGNYNAALAGLQVENANYEILARASNLYLIPAVKSRLKDVVRVALTRKDLKDLYEVNMVGQRQAARDHYDQILLSPPYKKCPYCSLGQATTLDHYLPKSRFPQFSVSVANLVPSCRDCQSKKGRDYAVNKTTQTLHPYFDSPVFFNQPWLRARLLRAPTMSIEFYVDPPALWPSAMKARVEAHFAAHHLAKRFAIEAACELVSVNETVADLRAAGQFMGIEIILRLQAKGHARNCVNSWQSAFYNALADDSWYCTAPVI</sequence>
<dbReference type="EMBL" id="CP038228">
    <property type="protein sequence ID" value="QDI04836.1"/>
    <property type="molecule type" value="Genomic_DNA"/>
</dbReference>
<protein>
    <recommendedName>
        <fullName evidence="3">HNH endonuclease</fullName>
    </recommendedName>
</protein>
<evidence type="ECO:0000313" key="1">
    <source>
        <dbReference type="EMBL" id="QDI04836.1"/>
    </source>
</evidence>
<dbReference type="InterPro" id="IPR003615">
    <property type="entry name" value="HNH_nuc"/>
</dbReference>
<proteinExistence type="predicted"/>
<dbReference type="Gene3D" id="1.10.30.50">
    <property type="match status" value="1"/>
</dbReference>